<evidence type="ECO:0000313" key="10">
    <source>
        <dbReference type="Proteomes" id="UP001596990"/>
    </source>
</evidence>
<evidence type="ECO:0000256" key="7">
    <source>
        <dbReference type="RuleBase" id="RU361267"/>
    </source>
</evidence>
<dbReference type="SMART" id="SM00563">
    <property type="entry name" value="PlsC"/>
    <property type="match status" value="1"/>
</dbReference>
<gene>
    <name evidence="9" type="ORF">ACFQ2J_16440</name>
</gene>
<dbReference type="PANTHER" id="PTHR10434:SF64">
    <property type="entry name" value="1-ACYL-SN-GLYCEROL-3-PHOSPHATE ACYLTRANSFERASE-RELATED"/>
    <property type="match status" value="1"/>
</dbReference>
<keyword evidence="5 7" id="KW-0443">Lipid metabolism</keyword>
<feature type="domain" description="Phospholipid/glycerol acyltransferase" evidence="8">
    <location>
        <begin position="59"/>
        <end position="173"/>
    </location>
</feature>
<dbReference type="PANTHER" id="PTHR10434">
    <property type="entry name" value="1-ACYL-SN-GLYCEROL-3-PHOSPHATE ACYLTRANSFERASE"/>
    <property type="match status" value="1"/>
</dbReference>
<dbReference type="EMBL" id="JBHTKL010000006">
    <property type="protein sequence ID" value="MFD1020777.1"/>
    <property type="molecule type" value="Genomic_DNA"/>
</dbReference>
<evidence type="ECO:0000259" key="8">
    <source>
        <dbReference type="SMART" id="SM00563"/>
    </source>
</evidence>
<dbReference type="Proteomes" id="UP001596990">
    <property type="component" value="Unassembled WGS sequence"/>
</dbReference>
<evidence type="ECO:0000256" key="6">
    <source>
        <dbReference type="ARBA" id="ARBA00023315"/>
    </source>
</evidence>
<proteinExistence type="inferred from homology"/>
<protein>
    <recommendedName>
        <fullName evidence="7">1-acyl-sn-glycerol-3-phosphate acyltransferase</fullName>
        <ecNumber evidence="7">2.3.1.51</ecNumber>
    </recommendedName>
</protein>
<comment type="caution">
    <text evidence="9">The sequence shown here is derived from an EMBL/GenBank/DDBJ whole genome shotgun (WGS) entry which is preliminary data.</text>
</comment>
<dbReference type="EC" id="2.3.1.51" evidence="7"/>
<comment type="pathway">
    <text evidence="1">Lipid metabolism.</text>
</comment>
<keyword evidence="4 7" id="KW-0808">Transferase</keyword>
<reference evidence="10" key="1">
    <citation type="journal article" date="2019" name="Int. J. Syst. Evol. Microbiol.">
        <title>The Global Catalogue of Microorganisms (GCM) 10K type strain sequencing project: providing services to taxonomists for standard genome sequencing and annotation.</title>
        <authorList>
            <consortium name="The Broad Institute Genomics Platform"/>
            <consortium name="The Broad Institute Genome Sequencing Center for Infectious Disease"/>
            <person name="Wu L."/>
            <person name="Ma J."/>
        </authorList>
    </citation>
    <scope>NUCLEOTIDE SEQUENCE [LARGE SCALE GENOMIC DNA]</scope>
    <source>
        <strain evidence="10">CCUG 56607</strain>
    </source>
</reference>
<keyword evidence="7" id="KW-0594">Phospholipid biosynthesis</keyword>
<dbReference type="NCBIfam" id="TIGR00530">
    <property type="entry name" value="AGP_acyltrn"/>
    <property type="match status" value="1"/>
</dbReference>
<name>A0ABW3L4T9_9BACI</name>
<comment type="catalytic activity">
    <reaction evidence="7">
        <text>a 1-acyl-sn-glycero-3-phosphate + an acyl-CoA = a 1,2-diacyl-sn-glycero-3-phosphate + CoA</text>
        <dbReference type="Rhea" id="RHEA:19709"/>
        <dbReference type="ChEBI" id="CHEBI:57287"/>
        <dbReference type="ChEBI" id="CHEBI:57970"/>
        <dbReference type="ChEBI" id="CHEBI:58342"/>
        <dbReference type="ChEBI" id="CHEBI:58608"/>
        <dbReference type="EC" id="2.3.1.51"/>
    </reaction>
</comment>
<dbReference type="CDD" id="cd07989">
    <property type="entry name" value="LPLAT_AGPAT-like"/>
    <property type="match status" value="1"/>
</dbReference>
<comment type="similarity">
    <text evidence="2 7">Belongs to the 1-acyl-sn-glycerol-3-phosphate acyltransferase family.</text>
</comment>
<dbReference type="InterPro" id="IPR004552">
    <property type="entry name" value="AGP_acyltrans"/>
</dbReference>
<dbReference type="SUPFAM" id="SSF69593">
    <property type="entry name" value="Glycerol-3-phosphate (1)-acyltransferase"/>
    <property type="match status" value="1"/>
</dbReference>
<evidence type="ECO:0000256" key="5">
    <source>
        <dbReference type="ARBA" id="ARBA00023098"/>
    </source>
</evidence>
<keyword evidence="6 7" id="KW-0012">Acyltransferase</keyword>
<dbReference type="GO" id="GO:0016746">
    <property type="term" value="F:acyltransferase activity"/>
    <property type="evidence" value="ECO:0007669"/>
    <property type="project" value="UniProtKB-KW"/>
</dbReference>
<evidence type="ECO:0000256" key="4">
    <source>
        <dbReference type="ARBA" id="ARBA00022679"/>
    </source>
</evidence>
<accession>A0ABW3L4T9</accession>
<comment type="domain">
    <text evidence="7">The HXXXXD motif is essential for acyltransferase activity and may constitute the binding site for the phosphate moiety of the glycerol-3-phosphate.</text>
</comment>
<evidence type="ECO:0000256" key="1">
    <source>
        <dbReference type="ARBA" id="ARBA00005189"/>
    </source>
</evidence>
<dbReference type="Pfam" id="PF01553">
    <property type="entry name" value="Acyltransferase"/>
    <property type="match status" value="1"/>
</dbReference>
<evidence type="ECO:0000256" key="3">
    <source>
        <dbReference type="ARBA" id="ARBA00022516"/>
    </source>
</evidence>
<evidence type="ECO:0000256" key="2">
    <source>
        <dbReference type="ARBA" id="ARBA00008655"/>
    </source>
</evidence>
<organism evidence="9 10">
    <name type="scientific">Thalassobacillus hwangdonensis</name>
    <dbReference type="NCBI Taxonomy" id="546108"/>
    <lineage>
        <taxon>Bacteria</taxon>
        <taxon>Bacillati</taxon>
        <taxon>Bacillota</taxon>
        <taxon>Bacilli</taxon>
        <taxon>Bacillales</taxon>
        <taxon>Bacillaceae</taxon>
        <taxon>Thalassobacillus</taxon>
    </lineage>
</organism>
<evidence type="ECO:0000313" key="9">
    <source>
        <dbReference type="EMBL" id="MFD1020777.1"/>
    </source>
</evidence>
<sequence length="231" mass="25799">MFRSIPELRKVKKLPADMPAKEKDEAIFAMPKHWARGVVRQSGSTVRVINEDRMPEGPALLVANHQGNFDILALLGHLQKPFGFISKIEMEKWPVVKGWMNAIHSVFIDRTDKRQAVRALNGAIDNLKNGHSMLIFPEGTRSKSSDLLPFKPGSFRLAVKAGVPIVPVAIDGSYKVMEQNDGKIKPADIYLNVCHPINPSEYADRKLPELSAEAESKIKEAIDELKVIQEN</sequence>
<dbReference type="InterPro" id="IPR002123">
    <property type="entry name" value="Plipid/glycerol_acylTrfase"/>
</dbReference>
<keyword evidence="3 7" id="KW-0444">Lipid biosynthesis</keyword>
<keyword evidence="10" id="KW-1185">Reference proteome</keyword>
<keyword evidence="7" id="KW-1208">Phospholipid metabolism</keyword>